<accession>B5H6M3</accession>
<dbReference type="GO" id="GO:0004368">
    <property type="term" value="F:glycerol-3-phosphate dehydrogenase (quinone) activity"/>
    <property type="evidence" value="ECO:0007669"/>
    <property type="project" value="InterPro"/>
</dbReference>
<dbReference type="SUPFAM" id="SSF51905">
    <property type="entry name" value="FAD/NAD(P)-binding domain"/>
    <property type="match status" value="1"/>
</dbReference>
<reference evidence="9" key="1">
    <citation type="submission" date="2008-02" db="EMBL/GenBank/DDBJ databases">
        <authorList>
            <consortium name="The Broad Institute Genome Sequencing Platform"/>
            <person name="Fischbach M."/>
            <person name="Ward D."/>
            <person name="Young S."/>
            <person name="Jaffe D."/>
            <person name="Gnerre S."/>
            <person name="Berlin A."/>
            <person name="Heiman D."/>
            <person name="Hepburn T."/>
            <person name="Sykes S."/>
            <person name="Alvarado L."/>
            <person name="Kodira C.D."/>
            <person name="Straight P."/>
            <person name="Clardy J."/>
            <person name="Hung D."/>
            <person name="Kolter R."/>
            <person name="Mekalanos J."/>
            <person name="Walker S."/>
            <person name="Walsh C.T."/>
            <person name="Lander E."/>
            <person name="Galagan J."/>
            <person name="Nusbaum C."/>
            <person name="Birren B."/>
        </authorList>
    </citation>
    <scope>NUCLEOTIDE SEQUENCE [LARGE SCALE GENOMIC DNA]</scope>
    <source>
        <strain evidence="9">ATCC 25486 / DSM 40338 / CBS 914.69 / JCM 4507 / NBRC 13074 / NRRL 2958 / 5647</strain>
    </source>
</reference>
<feature type="non-terminal residue" evidence="8">
    <location>
        <position position="92"/>
    </location>
</feature>
<evidence type="ECO:0000256" key="6">
    <source>
        <dbReference type="SAM" id="MobiDB-lite"/>
    </source>
</evidence>
<feature type="domain" description="FAD dependent oxidoreductase" evidence="7">
    <location>
        <begin position="49"/>
        <end position="92"/>
    </location>
</feature>
<dbReference type="GO" id="GO:0046168">
    <property type="term" value="P:glycerol-3-phosphate catabolic process"/>
    <property type="evidence" value="ECO:0007669"/>
    <property type="project" value="TreeGrafter"/>
</dbReference>
<gene>
    <name evidence="8" type="ORF">SSDG_00803</name>
</gene>
<dbReference type="eggNOG" id="COG0578">
    <property type="taxonomic scope" value="Bacteria"/>
</dbReference>
<dbReference type="AlphaFoldDB" id="B5H6M3"/>
<dbReference type="Proteomes" id="UP000002805">
    <property type="component" value="Chromosome"/>
</dbReference>
<evidence type="ECO:0000259" key="7">
    <source>
        <dbReference type="Pfam" id="PF01266"/>
    </source>
</evidence>
<evidence type="ECO:0000313" key="8">
    <source>
        <dbReference type="EMBL" id="EDY62484.2"/>
    </source>
</evidence>
<dbReference type="PRINTS" id="PR01001">
    <property type="entry name" value="FADG3PDH"/>
</dbReference>
<dbReference type="InterPro" id="IPR000447">
    <property type="entry name" value="G3P_DH_FAD-dep"/>
</dbReference>
<evidence type="ECO:0000313" key="9">
    <source>
        <dbReference type="Proteomes" id="UP000002805"/>
    </source>
</evidence>
<dbReference type="HOGENOM" id="CLU_2418526_0_0_11"/>
<evidence type="ECO:0000256" key="4">
    <source>
        <dbReference type="ARBA" id="ARBA00022827"/>
    </source>
</evidence>
<dbReference type="InterPro" id="IPR036188">
    <property type="entry name" value="FAD/NAD-bd_sf"/>
</dbReference>
<evidence type="ECO:0000256" key="2">
    <source>
        <dbReference type="ARBA" id="ARBA00007330"/>
    </source>
</evidence>
<dbReference type="Gene3D" id="3.50.50.60">
    <property type="entry name" value="FAD/NAD(P)-binding domain"/>
    <property type="match status" value="1"/>
</dbReference>
<comment type="similarity">
    <text evidence="2">Belongs to the FAD-dependent glycerol-3-phosphate dehydrogenase family.</text>
</comment>
<keyword evidence="5" id="KW-0560">Oxidoreductase</keyword>
<organism evidence="8 9">
    <name type="scientific">Streptomyces pristinaespiralis (strain ATCC 25486 / DSM 40338 / CBS 914.69 / JCM 4507 / KCC S-0507 / NBRC 13074 / NRRL 2958 / 5647)</name>
    <dbReference type="NCBI Taxonomy" id="457429"/>
    <lineage>
        <taxon>Bacteria</taxon>
        <taxon>Bacillati</taxon>
        <taxon>Actinomycetota</taxon>
        <taxon>Actinomycetes</taxon>
        <taxon>Kitasatosporales</taxon>
        <taxon>Streptomycetaceae</taxon>
        <taxon>Streptomyces</taxon>
    </lineage>
</organism>
<dbReference type="InterPro" id="IPR006076">
    <property type="entry name" value="FAD-dep_OxRdtase"/>
</dbReference>
<feature type="region of interest" description="Disordered" evidence="6">
    <location>
        <begin position="1"/>
        <end position="31"/>
    </location>
</feature>
<keyword evidence="3" id="KW-0285">Flavoprotein</keyword>
<comment type="cofactor">
    <cofactor evidence="1">
        <name>FAD</name>
        <dbReference type="ChEBI" id="CHEBI:57692"/>
    </cofactor>
</comment>
<evidence type="ECO:0000256" key="1">
    <source>
        <dbReference type="ARBA" id="ARBA00001974"/>
    </source>
</evidence>
<dbReference type="PANTHER" id="PTHR11985">
    <property type="entry name" value="GLYCEROL-3-PHOSPHATE DEHYDROGENASE"/>
    <property type="match status" value="1"/>
</dbReference>
<protein>
    <recommendedName>
        <fullName evidence="7">FAD dependent oxidoreductase domain-containing protein</fullName>
    </recommendedName>
</protein>
<dbReference type="PANTHER" id="PTHR11985:SF35">
    <property type="entry name" value="ANAEROBIC GLYCEROL-3-PHOSPHATE DEHYDROGENASE SUBUNIT A"/>
    <property type="match status" value="1"/>
</dbReference>
<name>B5H6M3_STRE2</name>
<evidence type="ECO:0000256" key="3">
    <source>
        <dbReference type="ARBA" id="ARBA00022630"/>
    </source>
</evidence>
<dbReference type="RefSeq" id="WP_005307395.1">
    <property type="nucleotide sequence ID" value="NZ_CM000950.1"/>
</dbReference>
<proteinExistence type="inferred from homology"/>
<dbReference type="Pfam" id="PF01266">
    <property type="entry name" value="DAO"/>
    <property type="match status" value="1"/>
</dbReference>
<reference evidence="9" key="2">
    <citation type="submission" date="2009-10" db="EMBL/GenBank/DDBJ databases">
        <title>The genome sequence of Streptomyces pristinaespiralis strain ATCC 25486.</title>
        <authorList>
            <consortium name="The Broad Institute Genome Sequencing Platform"/>
            <consortium name="Broad Institute Microbial Sequencing Center"/>
            <person name="Fischbach M."/>
            <person name="Godfrey P."/>
            <person name="Ward D."/>
            <person name="Young S."/>
            <person name="Zeng Q."/>
            <person name="Koehrsen M."/>
            <person name="Alvarado L."/>
            <person name="Berlin A.M."/>
            <person name="Bochicchio J."/>
            <person name="Borenstein D."/>
            <person name="Chapman S.B."/>
            <person name="Chen Z."/>
            <person name="Engels R."/>
            <person name="Freedman E."/>
            <person name="Gellesch M."/>
            <person name="Goldberg J."/>
            <person name="Griggs A."/>
            <person name="Gujja S."/>
            <person name="Heilman E.R."/>
            <person name="Heiman D.I."/>
            <person name="Hepburn T.A."/>
            <person name="Howarth C."/>
            <person name="Jen D."/>
            <person name="Larson L."/>
            <person name="Lewis B."/>
            <person name="Mehta T."/>
            <person name="Park D."/>
            <person name="Pearson M."/>
            <person name="Richards J."/>
            <person name="Roberts A."/>
            <person name="Saif S."/>
            <person name="Shea T.D."/>
            <person name="Shenoy N."/>
            <person name="Sisk P."/>
            <person name="Stolte C."/>
            <person name="Sykes S.N."/>
            <person name="Thomson T."/>
            <person name="Walk T."/>
            <person name="White J."/>
            <person name="Yandava C."/>
            <person name="Straight P."/>
            <person name="Clardy J."/>
            <person name="Hung D."/>
            <person name="Kolter R."/>
            <person name="Mekalanos J."/>
            <person name="Walker S."/>
            <person name="Walsh C.T."/>
            <person name="Wieland-Brown L.C."/>
            <person name="Haas B."/>
            <person name="Nusbaum C."/>
            <person name="Birren B."/>
        </authorList>
    </citation>
    <scope>NUCLEOTIDE SEQUENCE [LARGE SCALE GENOMIC DNA]</scope>
    <source>
        <strain evidence="9">ATCC 25486 / DSM 40338 / CBS 914.69 / JCM 4507 / NBRC 13074 / NRRL 2958 / 5647</strain>
    </source>
</reference>
<evidence type="ECO:0000256" key="5">
    <source>
        <dbReference type="ARBA" id="ARBA00023002"/>
    </source>
</evidence>
<keyword evidence="9" id="KW-1185">Reference proteome</keyword>
<dbReference type="EMBL" id="CM000950">
    <property type="protein sequence ID" value="EDY62484.2"/>
    <property type="molecule type" value="Genomic_DNA"/>
</dbReference>
<keyword evidence="4" id="KW-0274">FAD</keyword>
<sequence>MSRPSRSSRPDRAAGAAAGPPLQGPRAASLNAARRSRDLARLAEGATVDVLVVGLGATGAGAALDAASRGLTVAAIDAHDLAFGTSRWSSKL</sequence>